<dbReference type="PIRSF" id="PIRSF038994">
    <property type="entry name" value="NagA"/>
    <property type="match status" value="1"/>
</dbReference>
<accession>A0ABS3CJ07</accession>
<dbReference type="EMBL" id="JAFKCU010000002">
    <property type="protein sequence ID" value="MBN7816220.1"/>
    <property type="molecule type" value="Genomic_DNA"/>
</dbReference>
<dbReference type="Gene3D" id="3.20.20.140">
    <property type="entry name" value="Metal-dependent hydrolases"/>
    <property type="match status" value="1"/>
</dbReference>
<evidence type="ECO:0000313" key="6">
    <source>
        <dbReference type="EMBL" id="MBN7816220.1"/>
    </source>
</evidence>
<dbReference type="PANTHER" id="PTHR11113:SF14">
    <property type="entry name" value="N-ACETYLGLUCOSAMINE-6-PHOSPHATE DEACETYLASE"/>
    <property type="match status" value="1"/>
</dbReference>
<comment type="caution">
    <text evidence="6">The sequence shown here is derived from an EMBL/GenBank/DDBJ whole genome shotgun (WGS) entry which is preliminary data.</text>
</comment>
<dbReference type="Pfam" id="PF01979">
    <property type="entry name" value="Amidohydro_1"/>
    <property type="match status" value="1"/>
</dbReference>
<keyword evidence="3 4" id="KW-0378">Hydrolase</keyword>
<comment type="similarity">
    <text evidence="1 4">Belongs to the metallo-dependent hydrolases superfamily. NagA family.</text>
</comment>
<evidence type="ECO:0000256" key="2">
    <source>
        <dbReference type="ARBA" id="ARBA00022723"/>
    </source>
</evidence>
<proteinExistence type="inferred from homology"/>
<feature type="domain" description="Amidohydrolase-related" evidence="5">
    <location>
        <begin position="39"/>
        <end position="379"/>
    </location>
</feature>
<evidence type="ECO:0000313" key="7">
    <source>
        <dbReference type="Proteomes" id="UP000664480"/>
    </source>
</evidence>
<dbReference type="InterPro" id="IPR032466">
    <property type="entry name" value="Metal_Hydrolase"/>
</dbReference>
<evidence type="ECO:0000256" key="3">
    <source>
        <dbReference type="ARBA" id="ARBA00022801"/>
    </source>
</evidence>
<keyword evidence="4" id="KW-0119">Carbohydrate metabolism</keyword>
<evidence type="ECO:0000259" key="5">
    <source>
        <dbReference type="Pfam" id="PF01979"/>
    </source>
</evidence>
<sequence>MKTSLEVIHYKTQKPIQLILEGERISKVIESDSNDNNIFLSPGLVDLQVNGFQGIDFNEDKFSEEDVITLTTHLWQVGVTSYMPTLITGSDQKISKAIKTIVNACSINALVDQSILGIHLEGPFISKEEGPRGAHPLEFVQEPNWDLFKSWQELAEGRIKLITLSPEWDKAVDFIERCAESGVKVAIGHTAANSLQIEAAVKAGASLSTHLGNAAHLMLARHPNYIWDQLAAEELWTSLIGDGFHLPNSVLKVFMKVKPNKTFLISDSTKFAGLTPGNYSSPIGGEIQLSSSGRLSMRHNPALLAGSASTLLHGINYLIQNDLARPDEAIDMASVKPFEYLSGAAQSTFTKGEKADFLVFEKKGSKIKLLQTIKSGEIVYSV</sequence>
<protein>
    <submittedName>
        <fullName evidence="6">Amidohydrolase family protein</fullName>
    </submittedName>
</protein>
<dbReference type="InterPro" id="IPR003764">
    <property type="entry name" value="GlcNAc_6-P_deAcase"/>
</dbReference>
<keyword evidence="7" id="KW-1185">Reference proteome</keyword>
<name>A0ABS3CJ07_9BACT</name>
<dbReference type="InterPro" id="IPR006680">
    <property type="entry name" value="Amidohydro-rel"/>
</dbReference>
<dbReference type="SUPFAM" id="SSF51556">
    <property type="entry name" value="Metallo-dependent hydrolases"/>
    <property type="match status" value="1"/>
</dbReference>
<evidence type="ECO:0000256" key="1">
    <source>
        <dbReference type="ARBA" id="ARBA00010716"/>
    </source>
</evidence>
<dbReference type="PANTHER" id="PTHR11113">
    <property type="entry name" value="N-ACETYLGLUCOSAMINE-6-PHOSPHATE DEACETYLASE"/>
    <property type="match status" value="1"/>
</dbReference>
<reference evidence="6 7" key="1">
    <citation type="submission" date="2021-03" db="EMBL/GenBank/DDBJ databases">
        <title>novel species isolated from a fishpond in China.</title>
        <authorList>
            <person name="Lu H."/>
            <person name="Cai Z."/>
        </authorList>
    </citation>
    <scope>NUCLEOTIDE SEQUENCE [LARGE SCALE GENOMIC DNA]</scope>
    <source>
        <strain evidence="6 7">YJ13C</strain>
    </source>
</reference>
<organism evidence="6 7">
    <name type="scientific">Algoriphagus pacificus</name>
    <dbReference type="NCBI Taxonomy" id="2811234"/>
    <lineage>
        <taxon>Bacteria</taxon>
        <taxon>Pseudomonadati</taxon>
        <taxon>Bacteroidota</taxon>
        <taxon>Cytophagia</taxon>
        <taxon>Cytophagales</taxon>
        <taxon>Cyclobacteriaceae</taxon>
        <taxon>Algoriphagus</taxon>
    </lineage>
</organism>
<gene>
    <name evidence="6" type="ORF">J0A69_12300</name>
</gene>
<evidence type="ECO:0000256" key="4">
    <source>
        <dbReference type="PIRNR" id="PIRNR038994"/>
    </source>
</evidence>
<keyword evidence="2" id="KW-0479">Metal-binding</keyword>
<dbReference type="Proteomes" id="UP000664480">
    <property type="component" value="Unassembled WGS sequence"/>
</dbReference>